<dbReference type="InterPro" id="IPR010982">
    <property type="entry name" value="Lambda_DNA-bd_dom_sf"/>
</dbReference>
<organism evidence="2 3">
    <name type="scientific">Galliscardovia ingluviei</name>
    <dbReference type="NCBI Taxonomy" id="1769422"/>
    <lineage>
        <taxon>Bacteria</taxon>
        <taxon>Bacillati</taxon>
        <taxon>Actinomycetota</taxon>
        <taxon>Actinomycetes</taxon>
        <taxon>Bifidobacteriales</taxon>
        <taxon>Bifidobacteriaceae</taxon>
        <taxon>Galliscardovia</taxon>
    </lineage>
</organism>
<sequence length="61" mass="7039">MRDWFRNHKIGQADIAACLGLSVSNVSRIVNHQTKLTFEDAMKLHEQFQIPLDVMLVDNRS</sequence>
<dbReference type="Proteomes" id="UP000619536">
    <property type="component" value="Unassembled WGS sequence"/>
</dbReference>
<dbReference type="InterPro" id="IPR001387">
    <property type="entry name" value="Cro/C1-type_HTH"/>
</dbReference>
<evidence type="ECO:0000313" key="3">
    <source>
        <dbReference type="Proteomes" id="UP000619536"/>
    </source>
</evidence>
<evidence type="ECO:0000259" key="1">
    <source>
        <dbReference type="PROSITE" id="PS50943"/>
    </source>
</evidence>
<comment type="caution">
    <text evidence="2">The sequence shown here is derived from an EMBL/GenBank/DDBJ whole genome shotgun (WGS) entry which is preliminary data.</text>
</comment>
<dbReference type="RefSeq" id="WP_188355386.1">
    <property type="nucleotide sequence ID" value="NZ_BMDH01000003.1"/>
</dbReference>
<proteinExistence type="predicted"/>
<evidence type="ECO:0000313" key="2">
    <source>
        <dbReference type="EMBL" id="GGI14676.1"/>
    </source>
</evidence>
<feature type="domain" description="HTH cro/C1-type" evidence="1">
    <location>
        <begin position="1"/>
        <end position="55"/>
    </location>
</feature>
<dbReference type="PROSITE" id="PS50943">
    <property type="entry name" value="HTH_CROC1"/>
    <property type="match status" value="1"/>
</dbReference>
<dbReference type="Gene3D" id="1.10.260.40">
    <property type="entry name" value="lambda repressor-like DNA-binding domains"/>
    <property type="match status" value="1"/>
</dbReference>
<dbReference type="GO" id="GO:0003677">
    <property type="term" value="F:DNA binding"/>
    <property type="evidence" value="ECO:0007669"/>
    <property type="project" value="InterPro"/>
</dbReference>
<dbReference type="SUPFAM" id="SSF47413">
    <property type="entry name" value="lambda repressor-like DNA-binding domains"/>
    <property type="match status" value="1"/>
</dbReference>
<dbReference type="Pfam" id="PF01381">
    <property type="entry name" value="HTH_3"/>
    <property type="match status" value="1"/>
</dbReference>
<accession>A0A8J3F2N1</accession>
<dbReference type="EMBL" id="BMDH01000003">
    <property type="protein sequence ID" value="GGI14676.1"/>
    <property type="molecule type" value="Genomic_DNA"/>
</dbReference>
<reference evidence="2" key="2">
    <citation type="submission" date="2020-09" db="EMBL/GenBank/DDBJ databases">
        <authorList>
            <person name="Sun Q."/>
            <person name="Sedlacek I."/>
        </authorList>
    </citation>
    <scope>NUCLEOTIDE SEQUENCE</scope>
    <source>
        <strain evidence="2">CCM 8606</strain>
    </source>
</reference>
<dbReference type="AlphaFoldDB" id="A0A8J3F2N1"/>
<gene>
    <name evidence="2" type="ORF">GCM10007377_12110</name>
</gene>
<protein>
    <recommendedName>
        <fullName evidence="1">HTH cro/C1-type domain-containing protein</fullName>
    </recommendedName>
</protein>
<dbReference type="CDD" id="cd00093">
    <property type="entry name" value="HTH_XRE"/>
    <property type="match status" value="1"/>
</dbReference>
<reference evidence="2" key="1">
    <citation type="journal article" date="2014" name="Int. J. Syst. Evol. Microbiol.">
        <title>Complete genome sequence of Corynebacterium casei LMG S-19264T (=DSM 44701T), isolated from a smear-ripened cheese.</title>
        <authorList>
            <consortium name="US DOE Joint Genome Institute (JGI-PGF)"/>
            <person name="Walter F."/>
            <person name="Albersmeier A."/>
            <person name="Kalinowski J."/>
            <person name="Ruckert C."/>
        </authorList>
    </citation>
    <scope>NUCLEOTIDE SEQUENCE</scope>
    <source>
        <strain evidence="2">CCM 8606</strain>
    </source>
</reference>
<keyword evidence="3" id="KW-1185">Reference proteome</keyword>
<name>A0A8J3F2N1_9BIFI</name>